<dbReference type="Gene3D" id="3.40.50.300">
    <property type="entry name" value="P-loop containing nucleotide triphosphate hydrolases"/>
    <property type="match status" value="1"/>
</dbReference>
<dbReference type="InterPro" id="IPR026634">
    <property type="entry name" value="TPST-like"/>
</dbReference>
<dbReference type="PANTHER" id="PTHR12788:SF10">
    <property type="entry name" value="PROTEIN-TYROSINE SULFOTRANSFERASE"/>
    <property type="match status" value="1"/>
</dbReference>
<dbReference type="PANTHER" id="PTHR12788">
    <property type="entry name" value="PROTEIN-TYROSINE SULFOTRANSFERASE 2"/>
    <property type="match status" value="1"/>
</dbReference>
<proteinExistence type="predicted"/>
<keyword evidence="2" id="KW-0802">TPR repeat</keyword>
<sequence>MYPAQQDDLQQIIGLARTGRMAQAAQAVAAARARGASGAVFWAVEGAIACATGRFDAAVPPLQAALRDSPQDITVRANLADALYHTQDHAGALALCTPQAAQADRSLRLARLGGHLAQDAGEFATAVALYRIVVAGDPRDWAAWNNLGNALTEMDDHTGAVQALGRAAALAPDSAPIHLNLARALIEAGDLDQAEPILTALAAALPDEAEVHYARFALLRARGSAEAAHEALARAGALAPTHPLIQLDLGQHAAMLARFDQVEAPLRAALAADPTMAQGWVGLASLLERLNREDELDLLRDTAAGHGIAPGALSFIDALRHKRAHRYDAALAALDAADEDVVDPAQRQHLRGVLLDRLGRADAAFASFAAMNAAFAADISDPRARGAQYRADIAANTALMTPQWAAAWGPPAPALGRPAPIFVLGFPRSGTTLLDTMLMAEPRVRVLEEESLISDLLAELGGVAALPGLTPDQIAAAQARYFARAATLTDLRPDTILVDKHPMHLGHAHVIARLFPDSRFVLALRHPCDVVLSCWLTNFRPNNAMASFLDLNDAADLYEQAFAQWTHACGLLHLPVGTVVYERLVADSAGELAPLFGWLGLDWPDGGADHTAAARARGTVITASYAQVTEPIYTRAAGRWRRYAQPLAPIATRLQPWIAALGYADDAIPARPATHPVAPIPHPHP</sequence>
<evidence type="ECO:0000256" key="2">
    <source>
        <dbReference type="PROSITE-ProRule" id="PRU00339"/>
    </source>
</evidence>
<protein>
    <submittedName>
        <fullName evidence="3">Tetratricopeptide repeat protein</fullName>
    </submittedName>
</protein>
<dbReference type="InterPro" id="IPR011990">
    <property type="entry name" value="TPR-like_helical_dom_sf"/>
</dbReference>
<keyword evidence="4" id="KW-1185">Reference proteome</keyword>
<dbReference type="PROSITE" id="PS50005">
    <property type="entry name" value="TPR"/>
    <property type="match status" value="1"/>
</dbReference>
<dbReference type="SMART" id="SM00028">
    <property type="entry name" value="TPR"/>
    <property type="match status" value="4"/>
</dbReference>
<dbReference type="Proteomes" id="UP000753724">
    <property type="component" value="Unassembled WGS sequence"/>
</dbReference>
<evidence type="ECO:0000313" key="4">
    <source>
        <dbReference type="Proteomes" id="UP000753724"/>
    </source>
</evidence>
<evidence type="ECO:0000313" key="3">
    <source>
        <dbReference type="EMBL" id="NBC36995.1"/>
    </source>
</evidence>
<keyword evidence="1" id="KW-0808">Transferase</keyword>
<dbReference type="RefSeq" id="WP_161718669.1">
    <property type="nucleotide sequence ID" value="NZ_JAAAPO010000004.1"/>
</dbReference>
<dbReference type="SUPFAM" id="SSF48452">
    <property type="entry name" value="TPR-like"/>
    <property type="match status" value="2"/>
</dbReference>
<dbReference type="Pfam" id="PF13432">
    <property type="entry name" value="TPR_16"/>
    <property type="match status" value="1"/>
</dbReference>
<organism evidence="3 4">
    <name type="scientific">Novosphingobium ovatum</name>
    <dbReference type="NCBI Taxonomy" id="1908523"/>
    <lineage>
        <taxon>Bacteria</taxon>
        <taxon>Pseudomonadati</taxon>
        <taxon>Pseudomonadota</taxon>
        <taxon>Alphaproteobacteria</taxon>
        <taxon>Sphingomonadales</taxon>
        <taxon>Sphingomonadaceae</taxon>
        <taxon>Novosphingobium</taxon>
    </lineage>
</organism>
<accession>A0ABW9XEN5</accession>
<dbReference type="Pfam" id="PF13469">
    <property type="entry name" value="Sulfotransfer_3"/>
    <property type="match status" value="1"/>
</dbReference>
<gene>
    <name evidence="3" type="ORF">GTZ99_10550</name>
</gene>
<dbReference type="InterPro" id="IPR027417">
    <property type="entry name" value="P-loop_NTPase"/>
</dbReference>
<comment type="caution">
    <text evidence="3">The sequence shown here is derived from an EMBL/GenBank/DDBJ whole genome shotgun (WGS) entry which is preliminary data.</text>
</comment>
<reference evidence="4" key="1">
    <citation type="submission" date="2020-01" db="EMBL/GenBank/DDBJ databases">
        <title>Sphingomonas sp. strain CSW-10.</title>
        <authorList>
            <person name="Chen W.-M."/>
        </authorList>
    </citation>
    <scope>NUCLEOTIDE SEQUENCE [LARGE SCALE GENOMIC DNA]</scope>
    <source>
        <strain evidence="4">FSY-8</strain>
    </source>
</reference>
<dbReference type="SUPFAM" id="SSF52540">
    <property type="entry name" value="P-loop containing nucleoside triphosphate hydrolases"/>
    <property type="match status" value="1"/>
</dbReference>
<feature type="repeat" description="TPR" evidence="2">
    <location>
        <begin position="141"/>
        <end position="174"/>
    </location>
</feature>
<evidence type="ECO:0000256" key="1">
    <source>
        <dbReference type="ARBA" id="ARBA00022679"/>
    </source>
</evidence>
<name>A0ABW9XEN5_9SPHN</name>
<dbReference type="Gene3D" id="1.25.40.10">
    <property type="entry name" value="Tetratricopeptide repeat domain"/>
    <property type="match status" value="2"/>
</dbReference>
<dbReference type="InterPro" id="IPR019734">
    <property type="entry name" value="TPR_rpt"/>
</dbReference>
<dbReference type="EMBL" id="JAAAPO010000004">
    <property type="protein sequence ID" value="NBC36995.1"/>
    <property type="molecule type" value="Genomic_DNA"/>
</dbReference>
<dbReference type="Gene3D" id="1.25.40.1040">
    <property type="match status" value="1"/>
</dbReference>
<dbReference type="Pfam" id="PF14559">
    <property type="entry name" value="TPR_19"/>
    <property type="match status" value="1"/>
</dbReference>